<proteinExistence type="inferred from homology"/>
<dbReference type="GeneID" id="32895270"/>
<dbReference type="EMBL" id="CP019893">
    <property type="protein sequence ID" value="ARS90777.1"/>
    <property type="molecule type" value="Genomic_DNA"/>
</dbReference>
<feature type="domain" description="UspA" evidence="2">
    <location>
        <begin position="2"/>
        <end position="140"/>
    </location>
</feature>
<dbReference type="RefSeq" id="WP_086889142.1">
    <property type="nucleotide sequence ID" value="NZ_CP019893.1"/>
</dbReference>
<comment type="similarity">
    <text evidence="1">Belongs to the universal stress protein A family.</text>
</comment>
<organism evidence="3 4">
    <name type="scientific">Natrarchaeobaculum aegyptiacum</name>
    <dbReference type="NCBI Taxonomy" id="745377"/>
    <lineage>
        <taxon>Archaea</taxon>
        <taxon>Methanobacteriati</taxon>
        <taxon>Methanobacteriota</taxon>
        <taxon>Stenosarchaea group</taxon>
        <taxon>Halobacteria</taxon>
        <taxon>Halobacteriales</taxon>
        <taxon>Natrialbaceae</taxon>
        <taxon>Natrarchaeobaculum</taxon>
    </lineage>
</organism>
<dbReference type="PANTHER" id="PTHR46268">
    <property type="entry name" value="STRESS RESPONSE PROTEIN NHAX"/>
    <property type="match status" value="1"/>
</dbReference>
<dbReference type="InterPro" id="IPR014729">
    <property type="entry name" value="Rossmann-like_a/b/a_fold"/>
</dbReference>
<dbReference type="KEGG" id="naj:B1756_14310"/>
<reference evidence="4" key="1">
    <citation type="submission" date="2017-02" db="EMBL/GenBank/DDBJ databases">
        <title>Natronthermophilus aegyptiacus gen. nov.,sp. nov., an aerobic, extremely halophilic alkalithermophilic archaeon isolated from the athalassohaline Wadi An Natrun, Egypt.</title>
        <authorList>
            <person name="Zhao B."/>
        </authorList>
    </citation>
    <scope>NUCLEOTIDE SEQUENCE [LARGE SCALE GENOMIC DNA]</scope>
    <source>
        <strain evidence="4">JW/NM-HA 15</strain>
    </source>
</reference>
<dbReference type="CDD" id="cd00293">
    <property type="entry name" value="USP-like"/>
    <property type="match status" value="1"/>
</dbReference>
<evidence type="ECO:0000313" key="4">
    <source>
        <dbReference type="Proteomes" id="UP000250088"/>
    </source>
</evidence>
<evidence type="ECO:0000256" key="1">
    <source>
        <dbReference type="ARBA" id="ARBA00008791"/>
    </source>
</evidence>
<sequence>MDHVLVPLDDFEPARAALEHTCQSYQDAEITVVHVADPTDTHLYTELTGGLRSTTESDYREATEELFREARTIATGYDRTIETDQRVGKPGKEIVRAAENLEVDHIVVGSHGRSMTSRVLLGSVAEYVVRRAPVSVTVIR</sequence>
<dbReference type="Pfam" id="PF00582">
    <property type="entry name" value="Usp"/>
    <property type="match status" value="1"/>
</dbReference>
<evidence type="ECO:0000259" key="2">
    <source>
        <dbReference type="Pfam" id="PF00582"/>
    </source>
</evidence>
<gene>
    <name evidence="3" type="ORF">B1756_14310</name>
</gene>
<dbReference type="InterPro" id="IPR006015">
    <property type="entry name" value="Universal_stress_UspA"/>
</dbReference>
<keyword evidence="4" id="KW-1185">Reference proteome</keyword>
<dbReference type="InterPro" id="IPR006016">
    <property type="entry name" value="UspA"/>
</dbReference>
<name>A0A2Z2HYE4_9EURY</name>
<dbReference type="Gene3D" id="3.40.50.620">
    <property type="entry name" value="HUPs"/>
    <property type="match status" value="1"/>
</dbReference>
<dbReference type="Proteomes" id="UP000250088">
    <property type="component" value="Chromosome"/>
</dbReference>
<dbReference type="SUPFAM" id="SSF52402">
    <property type="entry name" value="Adenine nucleotide alpha hydrolases-like"/>
    <property type="match status" value="1"/>
</dbReference>
<dbReference type="AlphaFoldDB" id="A0A2Z2HYE4"/>
<accession>A0A2Z2HYE4</accession>
<protein>
    <recommendedName>
        <fullName evidence="2">UspA domain-containing protein</fullName>
    </recommendedName>
</protein>
<dbReference type="PRINTS" id="PR01438">
    <property type="entry name" value="UNVRSLSTRESS"/>
</dbReference>
<evidence type="ECO:0000313" key="3">
    <source>
        <dbReference type="EMBL" id="ARS90777.1"/>
    </source>
</evidence>
<dbReference type="OrthoDB" id="105697at2157"/>
<dbReference type="PANTHER" id="PTHR46268:SF24">
    <property type="entry name" value="UNIVERSAL STRESS PROTEIN"/>
    <property type="match status" value="1"/>
</dbReference>